<organism evidence="1">
    <name type="scientific">marine sediment metagenome</name>
    <dbReference type="NCBI Taxonomy" id="412755"/>
    <lineage>
        <taxon>unclassified sequences</taxon>
        <taxon>metagenomes</taxon>
        <taxon>ecological metagenomes</taxon>
    </lineage>
</organism>
<proteinExistence type="predicted"/>
<accession>X0TTR3</accession>
<gene>
    <name evidence="1" type="ORF">S01H1_21016</name>
</gene>
<comment type="caution">
    <text evidence="1">The sequence shown here is derived from an EMBL/GenBank/DDBJ whole genome shotgun (WGS) entry which is preliminary data.</text>
</comment>
<dbReference type="EMBL" id="BARS01011588">
    <property type="protein sequence ID" value="GAF91562.1"/>
    <property type="molecule type" value="Genomic_DNA"/>
</dbReference>
<sequence>MTQFPLFESIVKELDETKKNKFLTDNEKNDCCLEIKTFDKNSFEILYVLIKTYEVKSTPSNTCILPYDSKELKTGIKFDFHNLPATLQQIIYEFCNKRKKNLVEKNDNKF</sequence>
<name>X0TTR3_9ZZZZ</name>
<reference evidence="1" key="1">
    <citation type="journal article" date="2014" name="Front. Microbiol.">
        <title>High frequency of phylogenetically diverse reductive dehalogenase-homologous genes in deep subseafloor sedimentary metagenomes.</title>
        <authorList>
            <person name="Kawai M."/>
            <person name="Futagami T."/>
            <person name="Toyoda A."/>
            <person name="Takaki Y."/>
            <person name="Nishi S."/>
            <person name="Hori S."/>
            <person name="Arai W."/>
            <person name="Tsubouchi T."/>
            <person name="Morono Y."/>
            <person name="Uchiyama I."/>
            <person name="Ito T."/>
            <person name="Fujiyama A."/>
            <person name="Inagaki F."/>
            <person name="Takami H."/>
        </authorList>
    </citation>
    <scope>NUCLEOTIDE SEQUENCE</scope>
    <source>
        <strain evidence="1">Expedition CK06-06</strain>
    </source>
</reference>
<protein>
    <submittedName>
        <fullName evidence="1">Uncharacterized protein</fullName>
    </submittedName>
</protein>
<evidence type="ECO:0000313" key="1">
    <source>
        <dbReference type="EMBL" id="GAF91562.1"/>
    </source>
</evidence>
<dbReference type="AlphaFoldDB" id="X0TTR3"/>